<name>A0AAE8N7F9_9PEZI</name>
<proteinExistence type="predicted"/>
<evidence type="ECO:0000313" key="2">
    <source>
        <dbReference type="Proteomes" id="UP001187682"/>
    </source>
</evidence>
<protein>
    <submittedName>
        <fullName evidence="1">Uncharacterized protein</fullName>
    </submittedName>
</protein>
<accession>A0AAE8N7F9</accession>
<dbReference type="Proteomes" id="UP001187682">
    <property type="component" value="Unassembled WGS sequence"/>
</dbReference>
<reference evidence="1" key="1">
    <citation type="submission" date="2018-03" db="EMBL/GenBank/DDBJ databases">
        <authorList>
            <person name="Guldener U."/>
        </authorList>
    </citation>
    <scope>NUCLEOTIDE SEQUENCE</scope>
</reference>
<dbReference type="AlphaFoldDB" id="A0AAE8N7F9"/>
<gene>
    <name evidence="1" type="ORF">DNG_09783</name>
</gene>
<sequence length="319" mass="35603">MASLPLKVKLALRDSWEPATSPLQQALSALRLVLGYEIVLNPEWPLLLAALDSHYVDKHDLVTAVAGCVLAWSTAFKELLEDEGVEAWTDEVLELLKNGGGKLRVNLEVSKTENTTASWNAELAAFSIALPNLQVTRPLELIPTFKSQLLSLFNDKSAPEGWDDVKIDAIPAAPTKSTSEVRTVEYMPDVNTLPRPDDLLLKPPYHALVWLRGGRDVEVQANHSPTLQLIADYLRKWCRTNHQVTTKSPMVKVTLYPSAFGLGALHDRLVFGPDDRYRGDNTVSPTIVLSLLEGVLGYEQVYCDSTSWSYRRDRPFKKL</sequence>
<comment type="caution">
    <text evidence="1">The sequence shown here is derived from an EMBL/GenBank/DDBJ whole genome shotgun (WGS) entry which is preliminary data.</text>
</comment>
<evidence type="ECO:0000313" key="1">
    <source>
        <dbReference type="EMBL" id="SPO07089.1"/>
    </source>
</evidence>
<organism evidence="1 2">
    <name type="scientific">Cephalotrichum gorgonifer</name>
    <dbReference type="NCBI Taxonomy" id="2041049"/>
    <lineage>
        <taxon>Eukaryota</taxon>
        <taxon>Fungi</taxon>
        <taxon>Dikarya</taxon>
        <taxon>Ascomycota</taxon>
        <taxon>Pezizomycotina</taxon>
        <taxon>Sordariomycetes</taxon>
        <taxon>Hypocreomycetidae</taxon>
        <taxon>Microascales</taxon>
        <taxon>Microascaceae</taxon>
        <taxon>Cephalotrichum</taxon>
    </lineage>
</organism>
<keyword evidence="2" id="KW-1185">Reference proteome</keyword>
<dbReference type="EMBL" id="ONZQ02000018">
    <property type="protein sequence ID" value="SPO07089.1"/>
    <property type="molecule type" value="Genomic_DNA"/>
</dbReference>